<protein>
    <submittedName>
        <fullName evidence="2">Uncharacterized protein</fullName>
    </submittedName>
</protein>
<accession>A0A085MPM0</accession>
<feature type="non-terminal residue" evidence="2">
    <location>
        <position position="1"/>
    </location>
</feature>
<proteinExistence type="predicted"/>
<dbReference type="AlphaFoldDB" id="A0A085MPM0"/>
<evidence type="ECO:0000256" key="1">
    <source>
        <dbReference type="SAM" id="MobiDB-lite"/>
    </source>
</evidence>
<evidence type="ECO:0000313" key="2">
    <source>
        <dbReference type="EMBL" id="KFD59166.1"/>
    </source>
</evidence>
<sequence length="64" mass="7000">QEKEKCTPNDDSPVLFHKVSVAKKGDNVYSVTNTGPMVPLEGETLRKVKQPPANSPSGDVRLHK</sequence>
<organism evidence="2">
    <name type="scientific">Trichuris suis</name>
    <name type="common">pig whipworm</name>
    <dbReference type="NCBI Taxonomy" id="68888"/>
    <lineage>
        <taxon>Eukaryota</taxon>
        <taxon>Metazoa</taxon>
        <taxon>Ecdysozoa</taxon>
        <taxon>Nematoda</taxon>
        <taxon>Enoplea</taxon>
        <taxon>Dorylaimia</taxon>
        <taxon>Trichinellida</taxon>
        <taxon>Trichuridae</taxon>
        <taxon>Trichuris</taxon>
    </lineage>
</organism>
<gene>
    <name evidence="2" type="ORF">M514_28655</name>
</gene>
<name>A0A085MPM0_9BILA</name>
<dbReference type="Proteomes" id="UP000030758">
    <property type="component" value="Unassembled WGS sequence"/>
</dbReference>
<feature type="region of interest" description="Disordered" evidence="1">
    <location>
        <begin position="35"/>
        <end position="64"/>
    </location>
</feature>
<dbReference type="EMBL" id="KL368772">
    <property type="protein sequence ID" value="KFD59166.1"/>
    <property type="molecule type" value="Genomic_DNA"/>
</dbReference>
<reference evidence="2" key="1">
    <citation type="journal article" date="2014" name="Nat. Genet.">
        <title>Genome and transcriptome of the porcine whipworm Trichuris suis.</title>
        <authorList>
            <person name="Jex A.R."/>
            <person name="Nejsum P."/>
            <person name="Schwarz E.M."/>
            <person name="Hu L."/>
            <person name="Young N.D."/>
            <person name="Hall R.S."/>
            <person name="Korhonen P.K."/>
            <person name="Liao S."/>
            <person name="Thamsborg S."/>
            <person name="Xia J."/>
            <person name="Xu P."/>
            <person name="Wang S."/>
            <person name="Scheerlinck J.P."/>
            <person name="Hofmann A."/>
            <person name="Sternberg P.W."/>
            <person name="Wang J."/>
            <person name="Gasser R.B."/>
        </authorList>
    </citation>
    <scope>NUCLEOTIDE SEQUENCE [LARGE SCALE GENOMIC DNA]</scope>
    <source>
        <strain evidence="2">DCEP-RM93F</strain>
    </source>
</reference>